<dbReference type="GO" id="GO:0005615">
    <property type="term" value="C:extracellular space"/>
    <property type="evidence" value="ECO:0007669"/>
    <property type="project" value="TreeGrafter"/>
</dbReference>
<name>A0A844FGT1_9FIRM</name>
<feature type="region of interest" description="Disordered" evidence="1">
    <location>
        <begin position="506"/>
        <end position="529"/>
    </location>
</feature>
<dbReference type="Pfam" id="PF14594">
    <property type="entry name" value="Sipho_Gp37"/>
    <property type="match status" value="1"/>
</dbReference>
<feature type="region of interest" description="Disordered" evidence="1">
    <location>
        <begin position="1151"/>
        <end position="1218"/>
    </location>
</feature>
<dbReference type="RefSeq" id="WP_154483855.1">
    <property type="nucleotide sequence ID" value="NZ_VULR01000006.1"/>
</dbReference>
<feature type="compositionally biased region" description="Low complexity" evidence="1">
    <location>
        <begin position="512"/>
        <end position="526"/>
    </location>
</feature>
<evidence type="ECO:0000313" key="4">
    <source>
        <dbReference type="Proteomes" id="UP000462760"/>
    </source>
</evidence>
<feature type="compositionally biased region" description="Low complexity" evidence="1">
    <location>
        <begin position="1059"/>
        <end position="1078"/>
    </location>
</feature>
<dbReference type="InterPro" id="IPR029432">
    <property type="entry name" value="Gp28/Gp37-like_dom"/>
</dbReference>
<dbReference type="OrthoDB" id="9255846at2"/>
<dbReference type="InterPro" id="IPR008160">
    <property type="entry name" value="Collagen"/>
</dbReference>
<evidence type="ECO:0000313" key="3">
    <source>
        <dbReference type="EMBL" id="MSS43170.1"/>
    </source>
</evidence>
<feature type="region of interest" description="Disordered" evidence="1">
    <location>
        <begin position="1054"/>
        <end position="1126"/>
    </location>
</feature>
<dbReference type="InterPro" id="IPR050149">
    <property type="entry name" value="Collagen_superfamily"/>
</dbReference>
<feature type="domain" description="Gp28/Gp37-like" evidence="2">
    <location>
        <begin position="8"/>
        <end position="343"/>
    </location>
</feature>
<protein>
    <recommendedName>
        <fullName evidence="2">Gp28/Gp37-like domain-containing protein</fullName>
    </recommendedName>
</protein>
<feature type="region of interest" description="Disordered" evidence="1">
    <location>
        <begin position="696"/>
        <end position="722"/>
    </location>
</feature>
<dbReference type="Proteomes" id="UP000462760">
    <property type="component" value="Unassembled WGS sequence"/>
</dbReference>
<feature type="compositionally biased region" description="Basic and acidic residues" evidence="1">
    <location>
        <begin position="1151"/>
        <end position="1170"/>
    </location>
</feature>
<dbReference type="Gene3D" id="1.20.5.320">
    <property type="entry name" value="6-Phosphogluconate Dehydrogenase, domain 3"/>
    <property type="match status" value="3"/>
</dbReference>
<dbReference type="AlphaFoldDB" id="A0A844FGT1"/>
<feature type="region of interest" description="Disordered" evidence="1">
    <location>
        <begin position="348"/>
        <end position="383"/>
    </location>
</feature>
<dbReference type="EMBL" id="VULR01000006">
    <property type="protein sequence ID" value="MSS43170.1"/>
    <property type="molecule type" value="Genomic_DNA"/>
</dbReference>
<sequence length="1218" mass="134589">MVKNIVNIRIFDKDINFIGEVDNYTSLFYISKWENFGELEFHVSNSNIDRDLMKKGNIIMIDNDGSRTGVIEYVEINQENVEEITIKGYSLGYWLTQRITVPPTGRAYHTFNTNIEDIMIQLVKVNAVDPEDINRKIPGLILETSKGRGEVIEFQTRYKNLADELTKLSKASGLGWTVELDYKNKKFVFKILEGKDLSTEQSTNPPQIFSVDYDNIKKQSYIDSDIGYKNMAFVAGQGEGAEREIEVLNNDLSGFDRRETFIDARDIEQGGNLIDRGKVKLAETPQINSFECEVDSSDYRKNWNLGDIVTTVNKKWNLIMHNRVTEVREVWENAYKVEPTFGTTIPLPGEKIKQITDTPVTDNVPGPEGPQGERGPQGQQGYSIQYHWNGSKLGIKREDETSYTYTELKGAKGEPGPTGIGLIFNWDGTRLGVKRETDTDFIYVDLKGEKGDRGPQGIQGPKGDQGPQGLQGIQGKGLEFLWNGTQLGIRVEGETTYQYMDLQGPKGDKGEQGPQGIQGIQGKTGPVGPQGIPGKNLEFIWSGTKLGVRQEGQANYVYVDLKGDKGEKGDIGPQGEQGIQGPKGDKPNHRWVSQTQIQFENPDGTWGDIVDINPETVIIHQERFITKTEQEIFNLTKGAYRLGTNSISWYMYGQKQPNGAIEEISPTSFRIKGGVPANTDVLVEYIEFTNVAIGLKGEKGDTGPRGPEGPQGLPGKDGSDANVTKENVINAIGYTPADKVHKHSKSDITDFPSSLPANGGNADTVGGKKANQFLRNDATDYFNRIIQKATGEPTNNLGSPSITEMALFQEQFNNKLEFYPISNLTFETYDGTTWTDITSSISDINKKRFLGGDSNSIGIYIPNGAVKYRITIRNKNSYVFLNALYMYWSSNGNNTQVHIWKKRDDGDWIQHTSSNITISSWPGHMYLPFPTIPWSLSTTSSHYNEVRIEFIPTWKNTARNINLYKLQLWGGYPAGKRTIYNVDEDKNVAFPAEIKASTFKKSNGTEVADKTDIPTKLSQLTNDEGYLKSLPSHNHTANEVKFTDGETFQQKLDLGKLTGPQGPQGEQGPKGEQGLQGPRGYTGPKGDKGDRGEQGPAGPKGDTGPQGIQGPKGDRGPQGLKGDKGDSAYQVWLNQGNIGTVDDYLLSIKGEKGDKGERGPQGLKGEKGDIGPRGPQGPKGDTGPQGLPGKDGKDGTQIKASPTEPNINPGDFWYKILN</sequence>
<dbReference type="PANTHER" id="PTHR24023:SF1082">
    <property type="entry name" value="COLLAGEN TRIPLE HELIX REPEAT"/>
    <property type="match status" value="1"/>
</dbReference>
<evidence type="ECO:0000256" key="1">
    <source>
        <dbReference type="SAM" id="MobiDB-lite"/>
    </source>
</evidence>
<organism evidence="3 4">
    <name type="scientific">Anaerosalibacter bizertensis</name>
    <dbReference type="NCBI Taxonomy" id="932217"/>
    <lineage>
        <taxon>Bacteria</taxon>
        <taxon>Bacillati</taxon>
        <taxon>Bacillota</taxon>
        <taxon>Tissierellia</taxon>
        <taxon>Tissierellales</taxon>
        <taxon>Sporanaerobacteraceae</taxon>
        <taxon>Anaerosalibacter</taxon>
    </lineage>
</organism>
<reference evidence="3 4" key="1">
    <citation type="submission" date="2019-08" db="EMBL/GenBank/DDBJ databases">
        <title>In-depth cultivation of the pig gut microbiome towards novel bacterial diversity and tailored functional studies.</title>
        <authorList>
            <person name="Wylensek D."/>
            <person name="Hitch T.C.A."/>
            <person name="Clavel T."/>
        </authorList>
    </citation>
    <scope>NUCLEOTIDE SEQUENCE [LARGE SCALE GENOMIC DNA]</scope>
    <source>
        <strain evidence="3 4">Med78-601-WT-4W-RMD-3</strain>
    </source>
</reference>
<accession>A0A844FGT1</accession>
<proteinExistence type="predicted"/>
<dbReference type="GO" id="GO:0031012">
    <property type="term" value="C:extracellular matrix"/>
    <property type="evidence" value="ECO:0007669"/>
    <property type="project" value="TreeGrafter"/>
</dbReference>
<evidence type="ECO:0000259" key="2">
    <source>
        <dbReference type="Pfam" id="PF14594"/>
    </source>
</evidence>
<comment type="caution">
    <text evidence="3">The sequence shown here is derived from an EMBL/GenBank/DDBJ whole genome shotgun (WGS) entry which is preliminary data.</text>
</comment>
<dbReference type="Pfam" id="PF01391">
    <property type="entry name" value="Collagen"/>
    <property type="match status" value="2"/>
</dbReference>
<gene>
    <name evidence="3" type="ORF">FYJ27_05415</name>
</gene>
<dbReference type="PANTHER" id="PTHR24023">
    <property type="entry name" value="COLLAGEN ALPHA"/>
    <property type="match status" value="1"/>
</dbReference>